<gene>
    <name evidence="3" type="ORF">RRG08_033676</name>
</gene>
<reference evidence="3" key="1">
    <citation type="journal article" date="2023" name="G3 (Bethesda)">
        <title>A reference genome for the long-term kleptoplast-retaining sea slug Elysia crispata morphotype clarki.</title>
        <authorList>
            <person name="Eastman K.E."/>
            <person name="Pendleton A.L."/>
            <person name="Shaikh M.A."/>
            <person name="Suttiyut T."/>
            <person name="Ogas R."/>
            <person name="Tomko P."/>
            <person name="Gavelis G."/>
            <person name="Widhalm J.R."/>
            <person name="Wisecaver J.H."/>
        </authorList>
    </citation>
    <scope>NUCLEOTIDE SEQUENCE</scope>
    <source>
        <strain evidence="3">ECLA1</strain>
    </source>
</reference>
<sequence length="611" mass="70509">MDNQEVVQIIDLGDPQTLRELVTEDNSRSTPFISKFSRINEDSDIEDEGPDELPVRRRGQPIYRQALSIDGDDEDDDNESIETSESTQGHPLWCEGTTLPNKPPFTCRAGLQVEMESTTPLDYFKLMVSEDMVASMVAETNRYASQTLRNKELSPNSRFRKWVDVTIPEMYAFMGLILSMGLIVIDYLEDYWSTNPMFKLPFYTAVMRKERFCLILSFFHLCNNEQFIPRGQPGHDLIFKIRNFVDNLTYNFKSVFCPGERVAIDEAMVAWRGPLSFQVFNPDKPDKFGIKVFELCDSSTAYCCNLEFYTGKQESSPHGATFDIVRRLISPYIGCGRTLYVDNFYTSPDLFTYLKQENTLACGTMRMNRKYGPPKTMVPKLKKGDNTVTLLTNGELNLIRFMDRKEVRLLTTAHIARKNNPVTKEPIVKFHAVHEYNQYMGAVDRSDHMVSYNAFKRRTLKWWKKAFFHLFMLGVLNAYIVQKATAAKKLTHRIFRRELSKQLVQLLIPEAPAPPLRLPEGTGNSSLFRLTARHFPKLIEPKAGTKRKNPQRDCAVCTQPKKRNQSRYECPCCNVGLHIDPCFRLYHTKKDFKRAHKRLLAQNPQPADDQV</sequence>
<dbReference type="PANTHER" id="PTHR46599:SF3">
    <property type="entry name" value="PIGGYBAC TRANSPOSABLE ELEMENT-DERIVED PROTEIN 4"/>
    <property type="match status" value="1"/>
</dbReference>
<name>A0AAE1A9E2_9GAST</name>
<dbReference type="Proteomes" id="UP001283361">
    <property type="component" value="Unassembled WGS sequence"/>
</dbReference>
<organism evidence="3 4">
    <name type="scientific">Elysia crispata</name>
    <name type="common">lettuce slug</name>
    <dbReference type="NCBI Taxonomy" id="231223"/>
    <lineage>
        <taxon>Eukaryota</taxon>
        <taxon>Metazoa</taxon>
        <taxon>Spiralia</taxon>
        <taxon>Lophotrochozoa</taxon>
        <taxon>Mollusca</taxon>
        <taxon>Gastropoda</taxon>
        <taxon>Heterobranchia</taxon>
        <taxon>Euthyneura</taxon>
        <taxon>Panpulmonata</taxon>
        <taxon>Sacoglossa</taxon>
        <taxon>Placobranchoidea</taxon>
        <taxon>Plakobranchidae</taxon>
        <taxon>Elysia</taxon>
    </lineage>
</organism>
<protein>
    <recommendedName>
        <fullName evidence="2">PiggyBac transposable element-derived protein domain-containing protein</fullName>
    </recommendedName>
</protein>
<accession>A0AAE1A9E2</accession>
<comment type="caution">
    <text evidence="3">The sequence shown here is derived from an EMBL/GenBank/DDBJ whole genome shotgun (WGS) entry which is preliminary data.</text>
</comment>
<dbReference type="AlphaFoldDB" id="A0AAE1A9E2"/>
<dbReference type="InterPro" id="IPR029526">
    <property type="entry name" value="PGBD"/>
</dbReference>
<evidence type="ECO:0000313" key="4">
    <source>
        <dbReference type="Proteomes" id="UP001283361"/>
    </source>
</evidence>
<feature type="region of interest" description="Disordered" evidence="1">
    <location>
        <begin position="33"/>
        <end position="96"/>
    </location>
</feature>
<dbReference type="Pfam" id="PF13843">
    <property type="entry name" value="DDE_Tnp_1_7"/>
    <property type="match status" value="1"/>
</dbReference>
<keyword evidence="4" id="KW-1185">Reference proteome</keyword>
<proteinExistence type="predicted"/>
<evidence type="ECO:0000313" key="3">
    <source>
        <dbReference type="EMBL" id="KAK3783415.1"/>
    </source>
</evidence>
<evidence type="ECO:0000259" key="2">
    <source>
        <dbReference type="Pfam" id="PF13843"/>
    </source>
</evidence>
<feature type="compositionally biased region" description="Acidic residues" evidence="1">
    <location>
        <begin position="42"/>
        <end position="51"/>
    </location>
</feature>
<dbReference type="EMBL" id="JAWDGP010002410">
    <property type="protein sequence ID" value="KAK3783415.1"/>
    <property type="molecule type" value="Genomic_DNA"/>
</dbReference>
<evidence type="ECO:0000256" key="1">
    <source>
        <dbReference type="SAM" id="MobiDB-lite"/>
    </source>
</evidence>
<feature type="compositionally biased region" description="Acidic residues" evidence="1">
    <location>
        <begin position="70"/>
        <end position="82"/>
    </location>
</feature>
<dbReference type="PANTHER" id="PTHR46599">
    <property type="entry name" value="PIGGYBAC TRANSPOSABLE ELEMENT-DERIVED PROTEIN 4"/>
    <property type="match status" value="1"/>
</dbReference>
<feature type="domain" description="PiggyBac transposable element-derived protein" evidence="2">
    <location>
        <begin position="119"/>
        <end position="479"/>
    </location>
</feature>